<evidence type="ECO:0000313" key="2">
    <source>
        <dbReference type="Proteomes" id="UP000577346"/>
    </source>
</evidence>
<dbReference type="EMBL" id="JACGDA010000029">
    <property type="protein sequence ID" value="MBA6148732.1"/>
    <property type="molecule type" value="Genomic_DNA"/>
</dbReference>
<dbReference type="Proteomes" id="UP000577346">
    <property type="component" value="Unassembled WGS sequence"/>
</dbReference>
<name>A0A7W2LX86_9PSED</name>
<accession>A0A7W2LX86</accession>
<dbReference type="Gene3D" id="1.20.120.1060">
    <property type="match status" value="1"/>
</dbReference>
<organism evidence="1 2">
    <name type="scientific">Pseudomonas juntendi</name>
    <dbReference type="NCBI Taxonomy" id="2666183"/>
    <lineage>
        <taxon>Bacteria</taxon>
        <taxon>Pseudomonadati</taxon>
        <taxon>Pseudomonadota</taxon>
        <taxon>Gammaproteobacteria</taxon>
        <taxon>Pseudomonadales</taxon>
        <taxon>Pseudomonadaceae</taxon>
        <taxon>Pseudomonas</taxon>
    </lineage>
</organism>
<proteinExistence type="predicted"/>
<dbReference type="AlphaFoldDB" id="A0A7W2LX86"/>
<protein>
    <submittedName>
        <fullName evidence="1">Uncharacterized protein</fullName>
    </submittedName>
</protein>
<comment type="caution">
    <text evidence="1">The sequence shown here is derived from an EMBL/GenBank/DDBJ whole genome shotgun (WGS) entry which is preliminary data.</text>
</comment>
<gene>
    <name evidence="1" type="ORF">H4C15_14660</name>
</gene>
<sequence length="173" mass="20296">MDAVKKTNEVKWLFIDQMVDLVAAADIGRETINNFVNHRISQDKAMGRLRVCNHSLILSLFKFREIRIEYSQFLNSLNPDETKPIYEYAQEIRSRKIPDFRGKYAAHIWDRQKRPLSIIEGEQLLREIIGTNNEKALEFYNWIHSNEKPCVVSAIEKFVSYLKTLPGGDHPRF</sequence>
<reference evidence="1 2" key="1">
    <citation type="submission" date="2020-07" db="EMBL/GenBank/DDBJ databases">
        <title>Diversity of carbapenemase encoding genes among Pseudomonas putida group clinical isolates in a tertiary Brazilian hospital.</title>
        <authorList>
            <person name="Alberto-Lei F."/>
            <person name="Nodari C.S."/>
            <person name="Streling A.P."/>
            <person name="Paulino J.T."/>
            <person name="Bessa-Neto F.O."/>
            <person name="Cayo R."/>
            <person name="Gales A.C."/>
        </authorList>
    </citation>
    <scope>NUCLEOTIDE SEQUENCE [LARGE SCALE GENOMIC DNA]</scope>
    <source>
        <strain evidence="1 2">11213</strain>
    </source>
</reference>
<evidence type="ECO:0000313" key="1">
    <source>
        <dbReference type="EMBL" id="MBA6148732.1"/>
    </source>
</evidence>
<dbReference type="RefSeq" id="WP_009684598.1">
    <property type="nucleotide sequence ID" value="NZ_JACGDA010000029.1"/>
</dbReference>